<dbReference type="SUPFAM" id="SSF51261">
    <property type="entry name" value="Duplicated hybrid motif"/>
    <property type="match status" value="1"/>
</dbReference>
<dbReference type="FunFam" id="2.70.70.10:FF:000006">
    <property type="entry name" value="M23 family peptidase"/>
    <property type="match status" value="1"/>
</dbReference>
<keyword evidence="5" id="KW-1185">Reference proteome</keyword>
<dbReference type="Pfam" id="PF01551">
    <property type="entry name" value="Peptidase_M23"/>
    <property type="match status" value="1"/>
</dbReference>
<proteinExistence type="predicted"/>
<comment type="caution">
    <text evidence="4">The sequence shown here is derived from an EMBL/GenBank/DDBJ whole genome shotgun (WGS) entry which is preliminary data.</text>
</comment>
<dbReference type="RefSeq" id="WP_189607608.1">
    <property type="nucleotide sequence ID" value="NZ_BMXR01000002.1"/>
</dbReference>
<evidence type="ECO:0000313" key="5">
    <source>
        <dbReference type="Proteomes" id="UP000626148"/>
    </source>
</evidence>
<evidence type="ECO:0000313" key="4">
    <source>
        <dbReference type="EMBL" id="GGX46736.1"/>
    </source>
</evidence>
<dbReference type="Gene3D" id="2.70.70.10">
    <property type="entry name" value="Glucose Permease (Domain IIA)"/>
    <property type="match status" value="1"/>
</dbReference>
<evidence type="ECO:0000259" key="3">
    <source>
        <dbReference type="Pfam" id="PF01551"/>
    </source>
</evidence>
<dbReference type="PANTHER" id="PTHR21666:SF291">
    <property type="entry name" value="STAGE II SPORULATION PROTEIN Q"/>
    <property type="match status" value="1"/>
</dbReference>
<dbReference type="CDD" id="cd12797">
    <property type="entry name" value="M23_peptidase"/>
    <property type="match status" value="1"/>
</dbReference>
<keyword evidence="2" id="KW-1133">Transmembrane helix</keyword>
<sequence length="307" mass="33646">MNIILVSRRHGRSRTISLSALIILASLLLAGLIALGVMLTLQLQSRGGDGIIDPYAVSQWQKRISGQEKELARTREYTEEQIRALTVKLAELQSRLTRLDALGERLVDVAELEDGEFDFAVPPAVGGPETDTGDYNPPDFVTALDQLSSLIDDREQQLSVLNSLLGDRKIQSATFVAGRPIQRGWMSSRYGYRNDPFNGKVAWHDGVDFAGKDGSNIVAVAAGVVTWSSDRYGYGNLIEINHGNGYVTRYAHCKELLVDVGDVIKKGDVVALMGSTGRSTGPHVHFEVLHRGKSVDPAKFINRVAQF</sequence>
<protein>
    <recommendedName>
        <fullName evidence="3">M23ase beta-sheet core domain-containing protein</fullName>
    </recommendedName>
</protein>
<dbReference type="InterPro" id="IPR050570">
    <property type="entry name" value="Cell_wall_metabolism_enzyme"/>
</dbReference>
<feature type="coiled-coil region" evidence="1">
    <location>
        <begin position="75"/>
        <end position="102"/>
    </location>
</feature>
<gene>
    <name evidence="4" type="ORF">GCM10007392_12340</name>
</gene>
<dbReference type="GO" id="GO:0004222">
    <property type="term" value="F:metalloendopeptidase activity"/>
    <property type="evidence" value="ECO:0007669"/>
    <property type="project" value="TreeGrafter"/>
</dbReference>
<evidence type="ECO:0000256" key="2">
    <source>
        <dbReference type="SAM" id="Phobius"/>
    </source>
</evidence>
<evidence type="ECO:0000256" key="1">
    <source>
        <dbReference type="SAM" id="Coils"/>
    </source>
</evidence>
<dbReference type="AlphaFoldDB" id="A0A918K3S5"/>
<accession>A0A918K3S5</accession>
<reference evidence="4" key="1">
    <citation type="journal article" date="2014" name="Int. J. Syst. Evol. Microbiol.">
        <title>Complete genome sequence of Corynebacterium casei LMG S-19264T (=DSM 44701T), isolated from a smear-ripened cheese.</title>
        <authorList>
            <consortium name="US DOE Joint Genome Institute (JGI-PGF)"/>
            <person name="Walter F."/>
            <person name="Albersmeier A."/>
            <person name="Kalinowski J."/>
            <person name="Ruckert C."/>
        </authorList>
    </citation>
    <scope>NUCLEOTIDE SEQUENCE</scope>
    <source>
        <strain evidence="4">KCTC 22169</strain>
    </source>
</reference>
<feature type="transmembrane region" description="Helical" evidence="2">
    <location>
        <begin position="21"/>
        <end position="41"/>
    </location>
</feature>
<reference evidence="4" key="2">
    <citation type="submission" date="2020-09" db="EMBL/GenBank/DDBJ databases">
        <authorList>
            <person name="Sun Q."/>
            <person name="Kim S."/>
        </authorList>
    </citation>
    <scope>NUCLEOTIDE SEQUENCE</scope>
    <source>
        <strain evidence="4">KCTC 22169</strain>
    </source>
</reference>
<dbReference type="Proteomes" id="UP000626148">
    <property type="component" value="Unassembled WGS sequence"/>
</dbReference>
<keyword evidence="1" id="KW-0175">Coiled coil</keyword>
<keyword evidence="2" id="KW-0472">Membrane</keyword>
<keyword evidence="2" id="KW-0812">Transmembrane</keyword>
<dbReference type="EMBL" id="BMXR01000002">
    <property type="protein sequence ID" value="GGX46736.1"/>
    <property type="molecule type" value="Genomic_DNA"/>
</dbReference>
<dbReference type="PANTHER" id="PTHR21666">
    <property type="entry name" value="PEPTIDASE-RELATED"/>
    <property type="match status" value="1"/>
</dbReference>
<name>A0A918K3S5_9GAMM</name>
<dbReference type="InterPro" id="IPR011055">
    <property type="entry name" value="Dup_hybrid_motif"/>
</dbReference>
<organism evidence="4 5">
    <name type="scientific">Saccharospirillum salsuginis</name>
    <dbReference type="NCBI Taxonomy" id="418750"/>
    <lineage>
        <taxon>Bacteria</taxon>
        <taxon>Pseudomonadati</taxon>
        <taxon>Pseudomonadota</taxon>
        <taxon>Gammaproteobacteria</taxon>
        <taxon>Oceanospirillales</taxon>
        <taxon>Saccharospirillaceae</taxon>
        <taxon>Saccharospirillum</taxon>
    </lineage>
</organism>
<dbReference type="InterPro" id="IPR016047">
    <property type="entry name" value="M23ase_b-sheet_dom"/>
</dbReference>
<feature type="domain" description="M23ase beta-sheet core" evidence="3">
    <location>
        <begin position="204"/>
        <end position="297"/>
    </location>
</feature>